<feature type="domain" description="2Fe-2S ferredoxin-type" evidence="1">
    <location>
        <begin position="1"/>
        <end position="98"/>
    </location>
</feature>
<protein>
    <submittedName>
        <fullName evidence="2">2Fe-2S iron-sulfur cluster-binding protein</fullName>
    </submittedName>
</protein>
<sequence>MANFTVQNLANLRVNVSPPQTVLSAIQATGTDWMHACGAKGRCTTCRMQVLSGMQNLSPETAAELKYREAGRLKPTERLTCQCTVLQGEVSVRVPKATQLPHQKYTG</sequence>
<dbReference type="Proteomes" id="UP001596161">
    <property type="component" value="Unassembled WGS sequence"/>
</dbReference>
<dbReference type="InterPro" id="IPR036010">
    <property type="entry name" value="2Fe-2S_ferredoxin-like_sf"/>
</dbReference>
<proteinExistence type="predicted"/>
<dbReference type="PROSITE" id="PS51085">
    <property type="entry name" value="2FE2S_FER_2"/>
    <property type="match status" value="1"/>
</dbReference>
<dbReference type="SUPFAM" id="SSF54292">
    <property type="entry name" value="2Fe-2S ferredoxin-like"/>
    <property type="match status" value="1"/>
</dbReference>
<evidence type="ECO:0000313" key="2">
    <source>
        <dbReference type="EMBL" id="MFC5270488.1"/>
    </source>
</evidence>
<dbReference type="InterPro" id="IPR012675">
    <property type="entry name" value="Beta-grasp_dom_sf"/>
</dbReference>
<organism evidence="2 3">
    <name type="scientific">Adhaeribacter terreus</name>
    <dbReference type="NCBI Taxonomy" id="529703"/>
    <lineage>
        <taxon>Bacteria</taxon>
        <taxon>Pseudomonadati</taxon>
        <taxon>Bacteroidota</taxon>
        <taxon>Cytophagia</taxon>
        <taxon>Cytophagales</taxon>
        <taxon>Hymenobacteraceae</taxon>
        <taxon>Adhaeribacter</taxon>
    </lineage>
</organism>
<reference evidence="3" key="1">
    <citation type="journal article" date="2019" name="Int. J. Syst. Evol. Microbiol.">
        <title>The Global Catalogue of Microorganisms (GCM) 10K type strain sequencing project: providing services to taxonomists for standard genome sequencing and annotation.</title>
        <authorList>
            <consortium name="The Broad Institute Genomics Platform"/>
            <consortium name="The Broad Institute Genome Sequencing Center for Infectious Disease"/>
            <person name="Wu L."/>
            <person name="Ma J."/>
        </authorList>
    </citation>
    <scope>NUCLEOTIDE SEQUENCE [LARGE SCALE GENOMIC DNA]</scope>
    <source>
        <strain evidence="3">KACC 12602</strain>
    </source>
</reference>
<accession>A0ABW0E802</accession>
<comment type="caution">
    <text evidence="2">The sequence shown here is derived from an EMBL/GenBank/DDBJ whole genome shotgun (WGS) entry which is preliminary data.</text>
</comment>
<dbReference type="Gene3D" id="3.10.20.30">
    <property type="match status" value="1"/>
</dbReference>
<gene>
    <name evidence="2" type="ORF">ACFPIB_07705</name>
</gene>
<keyword evidence="3" id="KW-1185">Reference proteome</keyword>
<dbReference type="InterPro" id="IPR001041">
    <property type="entry name" value="2Fe-2S_ferredoxin-type"/>
</dbReference>
<dbReference type="CDD" id="cd00207">
    <property type="entry name" value="fer2"/>
    <property type="match status" value="1"/>
</dbReference>
<dbReference type="EMBL" id="JBHSKT010000004">
    <property type="protein sequence ID" value="MFC5270488.1"/>
    <property type="molecule type" value="Genomic_DNA"/>
</dbReference>
<dbReference type="RefSeq" id="WP_378016858.1">
    <property type="nucleotide sequence ID" value="NZ_JBHSKT010000004.1"/>
</dbReference>
<evidence type="ECO:0000259" key="1">
    <source>
        <dbReference type="PROSITE" id="PS51085"/>
    </source>
</evidence>
<dbReference type="Pfam" id="PF00111">
    <property type="entry name" value="Fer2"/>
    <property type="match status" value="1"/>
</dbReference>
<name>A0ABW0E802_9BACT</name>
<evidence type="ECO:0000313" key="3">
    <source>
        <dbReference type="Proteomes" id="UP001596161"/>
    </source>
</evidence>